<protein>
    <submittedName>
        <fullName evidence="1">Uncharacterized protein</fullName>
    </submittedName>
</protein>
<gene>
    <name evidence="1" type="ORF">GDO78_009774</name>
</gene>
<reference evidence="1" key="1">
    <citation type="thesis" date="2020" institute="ProQuest LLC" country="789 East Eisenhower Parkway, Ann Arbor, MI, USA">
        <title>Comparative Genomics and Chromosome Evolution.</title>
        <authorList>
            <person name="Mudd A.B."/>
        </authorList>
    </citation>
    <scope>NUCLEOTIDE SEQUENCE</scope>
    <source>
        <strain evidence="1">HN-11 Male</strain>
        <tissue evidence="1">Kidney and liver</tissue>
    </source>
</reference>
<proteinExistence type="predicted"/>
<comment type="caution">
    <text evidence="1">The sequence shown here is derived from an EMBL/GenBank/DDBJ whole genome shotgun (WGS) entry which is preliminary data.</text>
</comment>
<dbReference type="EMBL" id="WNTK01000005">
    <property type="protein sequence ID" value="KAG9484052.1"/>
    <property type="molecule type" value="Genomic_DNA"/>
</dbReference>
<evidence type="ECO:0000313" key="2">
    <source>
        <dbReference type="Proteomes" id="UP000770717"/>
    </source>
</evidence>
<keyword evidence="2" id="KW-1185">Reference proteome</keyword>
<name>A0A8J6F9L8_ELECQ</name>
<accession>A0A8J6F9L8</accession>
<dbReference type="Proteomes" id="UP000770717">
    <property type="component" value="Unassembled WGS sequence"/>
</dbReference>
<sequence>MGPVVRLVPDPLSSATSYPSHISTTKAATLTRRHKLITPYMNSSSQATSPLSLFYISSRRHFPTASLLPHSSPPLLSTDESTVCN</sequence>
<organism evidence="1 2">
    <name type="scientific">Eleutherodactylus coqui</name>
    <name type="common">Puerto Rican coqui</name>
    <dbReference type="NCBI Taxonomy" id="57060"/>
    <lineage>
        <taxon>Eukaryota</taxon>
        <taxon>Metazoa</taxon>
        <taxon>Chordata</taxon>
        <taxon>Craniata</taxon>
        <taxon>Vertebrata</taxon>
        <taxon>Euteleostomi</taxon>
        <taxon>Amphibia</taxon>
        <taxon>Batrachia</taxon>
        <taxon>Anura</taxon>
        <taxon>Neobatrachia</taxon>
        <taxon>Hyloidea</taxon>
        <taxon>Eleutherodactylidae</taxon>
        <taxon>Eleutherodactylinae</taxon>
        <taxon>Eleutherodactylus</taxon>
        <taxon>Eleutherodactylus</taxon>
    </lineage>
</organism>
<evidence type="ECO:0000313" key="1">
    <source>
        <dbReference type="EMBL" id="KAG9484052.1"/>
    </source>
</evidence>
<dbReference type="AlphaFoldDB" id="A0A8J6F9L8"/>